<gene>
    <name evidence="1" type="ordered locus">MEALZ_p0054</name>
</gene>
<evidence type="ECO:0000313" key="1">
    <source>
        <dbReference type="EMBL" id="CCE25759.1"/>
    </source>
</evidence>
<geneLocation type="plasmid" evidence="1 2">
    <name>MEALZ_p</name>
</geneLocation>
<keyword evidence="2" id="KW-1185">Reference proteome</keyword>
<proteinExistence type="predicted"/>
<sequence>MFAEKKMRVIGDRAKALQNFSYYVFLAEPEQ</sequence>
<keyword evidence="1" id="KW-0614">Plasmid</keyword>
<accession>G4T4K3</accession>
<evidence type="ECO:0000313" key="2">
    <source>
        <dbReference type="Proteomes" id="UP000008315"/>
    </source>
</evidence>
<dbReference type="Proteomes" id="UP000008315">
    <property type="component" value="Plasmid MEALZ_p"/>
</dbReference>
<name>G4T4K3_META2</name>
<organism evidence="1 2">
    <name type="scientific">Methylotuvimicrobium alcaliphilum (strain DSM 19304 / NCIMB 14124 / VKM B-2133 / 20Z)</name>
    <name type="common">Methylomicrobium alcaliphilum</name>
    <dbReference type="NCBI Taxonomy" id="1091494"/>
    <lineage>
        <taxon>Bacteria</taxon>
        <taxon>Pseudomonadati</taxon>
        <taxon>Pseudomonadota</taxon>
        <taxon>Gammaproteobacteria</taxon>
        <taxon>Methylococcales</taxon>
        <taxon>Methylococcaceae</taxon>
        <taxon>Methylotuvimicrobium</taxon>
    </lineage>
</organism>
<protein>
    <submittedName>
        <fullName evidence="1">Uncharacterized protein</fullName>
    </submittedName>
</protein>
<dbReference type="EMBL" id="FO082061">
    <property type="protein sequence ID" value="CCE25759.1"/>
    <property type="molecule type" value="Genomic_DNA"/>
</dbReference>
<reference evidence="1 2" key="1">
    <citation type="journal article" date="2012" name="J. Bacteriol.">
        <title>Genome sequence of the haloalkaliphilic methanotrophic bacterium Methylomicrobium alcaliphilum 20Z.</title>
        <authorList>
            <person name="Vuilleumier S."/>
            <person name="Khmelenina V.N."/>
            <person name="Bringel F."/>
            <person name="Reshetnikov A.S."/>
            <person name="Lajus A."/>
            <person name="Mangenot S."/>
            <person name="Rouy Z."/>
            <person name="Op den Camp H.J."/>
            <person name="Jetten M.S."/>
            <person name="Dispirito A.A."/>
            <person name="Dunfield P."/>
            <person name="Klotz M.G."/>
            <person name="Semrau J.D."/>
            <person name="Stein L.Y."/>
            <person name="Barbe V."/>
            <person name="Medigue C."/>
            <person name="Trotsenko Y.A."/>
            <person name="Kalyuzhnaya M.G."/>
        </authorList>
    </citation>
    <scope>NUCLEOTIDE SEQUENCE [LARGE SCALE GENOMIC DNA]</scope>
    <source>
        <strain evidence="2">DSM 19304 / NCIMB 14124 / VKM B-2133 / 20Z</strain>
    </source>
</reference>
<dbReference type="HOGENOM" id="CLU_3397372_0_0_6"/>
<dbReference type="KEGG" id="mah:MEALZ_p0054"/>
<dbReference type="AlphaFoldDB" id="G4T4K3"/>